<evidence type="ECO:0000259" key="6">
    <source>
        <dbReference type="Pfam" id="PF08510"/>
    </source>
</evidence>
<evidence type="ECO:0000256" key="3">
    <source>
        <dbReference type="ARBA" id="ARBA00022989"/>
    </source>
</evidence>
<dbReference type="GO" id="GO:0016020">
    <property type="term" value="C:membrane"/>
    <property type="evidence" value="ECO:0007669"/>
    <property type="project" value="UniProtKB-SubCell"/>
</dbReference>
<dbReference type="VEuPathDB" id="VectorBase:AAQUA_009357"/>
<dbReference type="PANTHER" id="PTHR46346:SF1">
    <property type="entry name" value="PHOSPHATIDYLINOSITOL N-ACETYLGLUCOSAMINYLTRANSFERASE SUBUNIT P"/>
    <property type="match status" value="1"/>
</dbReference>
<evidence type="ECO:0000256" key="1">
    <source>
        <dbReference type="ARBA" id="ARBA00004141"/>
    </source>
</evidence>
<feature type="transmembrane region" description="Helical" evidence="5">
    <location>
        <begin position="110"/>
        <end position="130"/>
    </location>
</feature>
<reference evidence="7" key="1">
    <citation type="submission" date="2013-07" db="EMBL/GenBank/DDBJ databases">
        <title>Transcriptome sequencing and developmental regulation of gene expression in Anopheles aquasalis.</title>
        <authorList>
            <consortium name="Brazilian Malaria Network (MCT/CNPq/MS/SCTIE/DECIT/PRONEX 555648/2009-5) and Research Network on Bioactive Molecules from Arthropod Vectors (NAP-MOBIARVE"/>
            <consortium name="University of Sao Paulo)"/>
            <person name="Marinotti O."/>
            <person name="Ribeiro J.M.C."/>
            <person name="Costa-da-Silva A.L."/>
            <person name="Silva M.C.P."/>
            <person name="Lopes A.R."/>
            <person name="Barros M.S."/>
            <person name="Sa-Nunes A."/>
            <person name="Konjin B.B."/>
            <person name="Carvalho E."/>
            <person name="Suesdek L."/>
            <person name="Silva-Neto M.A.C."/>
            <person name="Capurro M.L."/>
        </authorList>
    </citation>
    <scope>NUCLEOTIDE SEQUENCE</scope>
    <source>
        <tissue evidence="7">Whole body</tissue>
    </source>
</reference>
<dbReference type="PANTHER" id="PTHR46346">
    <property type="entry name" value="PHOSPHATIDYLINOSITOL N-ACETYLGLUCOSAMINYLTRANSFERASE SUBUNIT P"/>
    <property type="match status" value="1"/>
</dbReference>
<dbReference type="InterPro" id="IPR013717">
    <property type="entry name" value="PIG-P"/>
</dbReference>
<keyword evidence="2 5" id="KW-0812">Transmembrane</keyword>
<organism evidence="7">
    <name type="scientific">Anopheles aquasalis</name>
    <name type="common">Malaria mosquito</name>
    <dbReference type="NCBI Taxonomy" id="42839"/>
    <lineage>
        <taxon>Eukaryota</taxon>
        <taxon>Metazoa</taxon>
        <taxon>Ecdysozoa</taxon>
        <taxon>Arthropoda</taxon>
        <taxon>Hexapoda</taxon>
        <taxon>Insecta</taxon>
        <taxon>Pterygota</taxon>
        <taxon>Neoptera</taxon>
        <taxon>Endopterygota</taxon>
        <taxon>Diptera</taxon>
        <taxon>Nematocera</taxon>
        <taxon>Culicoidea</taxon>
        <taxon>Culicidae</taxon>
        <taxon>Anophelinae</taxon>
        <taxon>Anopheles</taxon>
    </lineage>
</organism>
<accession>T1EAI8</accession>
<keyword evidence="7" id="KW-0328">Glycosyltransferase</keyword>
<feature type="non-terminal residue" evidence="7">
    <location>
        <position position="1"/>
    </location>
</feature>
<feature type="transmembrane region" description="Helical" evidence="5">
    <location>
        <begin position="150"/>
        <end position="171"/>
    </location>
</feature>
<dbReference type="GO" id="GO:0005783">
    <property type="term" value="C:endoplasmic reticulum"/>
    <property type="evidence" value="ECO:0007669"/>
    <property type="project" value="TreeGrafter"/>
</dbReference>
<evidence type="ECO:0000256" key="4">
    <source>
        <dbReference type="ARBA" id="ARBA00023136"/>
    </source>
</evidence>
<dbReference type="EMBL" id="GAMD01001003">
    <property type="protein sequence ID" value="JAB00588.1"/>
    <property type="molecule type" value="mRNA"/>
</dbReference>
<evidence type="ECO:0000256" key="5">
    <source>
        <dbReference type="SAM" id="Phobius"/>
    </source>
</evidence>
<keyword evidence="7" id="KW-0808">Transferase</keyword>
<dbReference type="Pfam" id="PF08510">
    <property type="entry name" value="PIG-P"/>
    <property type="match status" value="1"/>
</dbReference>
<dbReference type="InterPro" id="IPR052263">
    <property type="entry name" value="GPI_Anchor_Biosynth"/>
</dbReference>
<comment type="subcellular location">
    <subcellularLocation>
        <location evidence="1">Membrane</location>
        <topology evidence="1">Multi-pass membrane protein</topology>
    </subcellularLocation>
</comment>
<sequence length="291" mass="33026">RKRASRFEYRSPASGTRRLHSMPYGWTVNRTGVSLKKTLKLDDQYLQLDLVGEQSKKPARRTDLLSGIAYSVLRNAGTVWSTRVGAVLALLAVRRPIMPEHTPAPTPGRAIYGFALFLLFKTLFAMYVVWAFVPTAVFDRLGLTYLPDKYFALFLPILALVAITLFAFLVYPSLALAMTPDVDDRATVTDAYTIVRCQYQFPDGGACSQRVDDPYSQGWNAKRHCEKHATRMNEQQPRTVRVANFCDCPYEAMCLLRKDPDYLPTLRRKDPIPAVSDLSLAKVSRALYRRY</sequence>
<dbReference type="GO" id="GO:0006506">
    <property type="term" value="P:GPI anchor biosynthetic process"/>
    <property type="evidence" value="ECO:0007669"/>
    <property type="project" value="TreeGrafter"/>
</dbReference>
<dbReference type="AlphaFoldDB" id="T1EAI8"/>
<feature type="domain" description="PIG-P" evidence="6">
    <location>
        <begin position="109"/>
        <end position="288"/>
    </location>
</feature>
<keyword evidence="3 5" id="KW-1133">Transmembrane helix</keyword>
<evidence type="ECO:0000256" key="2">
    <source>
        <dbReference type="ARBA" id="ARBA00022692"/>
    </source>
</evidence>
<protein>
    <submittedName>
        <fullName evidence="7">Putative phosphatidylinositol n-acetylglucosaminyltransferase subunit p</fullName>
    </submittedName>
</protein>
<name>T1EAI8_ANOAQ</name>
<dbReference type="GO" id="GO:0016757">
    <property type="term" value="F:glycosyltransferase activity"/>
    <property type="evidence" value="ECO:0007669"/>
    <property type="project" value="UniProtKB-KW"/>
</dbReference>
<proteinExistence type="evidence at transcript level"/>
<evidence type="ECO:0000313" key="7">
    <source>
        <dbReference type="EMBL" id="JAB00588.1"/>
    </source>
</evidence>
<keyword evidence="4 5" id="KW-0472">Membrane</keyword>